<dbReference type="GO" id="GO:0003723">
    <property type="term" value="F:RNA binding"/>
    <property type="evidence" value="ECO:0007669"/>
    <property type="project" value="UniProtKB-KW"/>
</dbReference>
<gene>
    <name evidence="7" type="ORF">I6N95_05235</name>
</gene>
<dbReference type="InterPro" id="IPR020094">
    <property type="entry name" value="TruA/RsuA/RluB/E/F_N"/>
</dbReference>
<dbReference type="CDD" id="cd00165">
    <property type="entry name" value="S4"/>
    <property type="match status" value="1"/>
</dbReference>
<keyword evidence="8" id="KW-1185">Reference proteome</keyword>
<accession>A0A940P2S5</accession>
<feature type="domain" description="RNA-binding S4" evidence="6">
    <location>
        <begin position="1"/>
        <end position="60"/>
    </location>
</feature>
<evidence type="ECO:0000259" key="6">
    <source>
        <dbReference type="SMART" id="SM00363"/>
    </source>
</evidence>
<dbReference type="InterPro" id="IPR000748">
    <property type="entry name" value="PsdUridine_synth_RsuA/RluB/E/F"/>
</dbReference>
<comment type="similarity">
    <text evidence="1 5">Belongs to the pseudouridine synthase RsuA family.</text>
</comment>
<dbReference type="SUPFAM" id="SSF55174">
    <property type="entry name" value="Alpha-L RNA-binding motif"/>
    <property type="match status" value="1"/>
</dbReference>
<dbReference type="Pfam" id="PF01479">
    <property type="entry name" value="S4"/>
    <property type="match status" value="1"/>
</dbReference>
<evidence type="ECO:0000256" key="4">
    <source>
        <dbReference type="PROSITE-ProRule" id="PRU00182"/>
    </source>
</evidence>
<evidence type="ECO:0000256" key="2">
    <source>
        <dbReference type="ARBA" id="ARBA00022884"/>
    </source>
</evidence>
<organism evidence="7 8">
    <name type="scientific">Vagococcus allomyrinae</name>
    <dbReference type="NCBI Taxonomy" id="2794353"/>
    <lineage>
        <taxon>Bacteria</taxon>
        <taxon>Bacillati</taxon>
        <taxon>Bacillota</taxon>
        <taxon>Bacilli</taxon>
        <taxon>Lactobacillales</taxon>
        <taxon>Enterococcaceae</taxon>
        <taxon>Vagococcus</taxon>
    </lineage>
</organism>
<dbReference type="SMART" id="SM00363">
    <property type="entry name" value="S4"/>
    <property type="match status" value="1"/>
</dbReference>
<proteinExistence type="inferred from homology"/>
<dbReference type="InterPro" id="IPR036986">
    <property type="entry name" value="S4_RNA-bd_sf"/>
</dbReference>
<evidence type="ECO:0000313" key="8">
    <source>
        <dbReference type="Proteomes" id="UP000674938"/>
    </source>
</evidence>
<dbReference type="Proteomes" id="UP000674938">
    <property type="component" value="Unassembled WGS sequence"/>
</dbReference>
<dbReference type="SUPFAM" id="SSF55120">
    <property type="entry name" value="Pseudouridine synthase"/>
    <property type="match status" value="1"/>
</dbReference>
<comment type="caution">
    <text evidence="7">The sequence shown here is derived from an EMBL/GenBank/DDBJ whole genome shotgun (WGS) entry which is preliminary data.</text>
</comment>
<evidence type="ECO:0000256" key="5">
    <source>
        <dbReference type="RuleBase" id="RU003887"/>
    </source>
</evidence>
<dbReference type="Pfam" id="PF00849">
    <property type="entry name" value="PseudoU_synth_2"/>
    <property type="match status" value="1"/>
</dbReference>
<dbReference type="Gene3D" id="3.10.290.10">
    <property type="entry name" value="RNA-binding S4 domain"/>
    <property type="match status" value="1"/>
</dbReference>
<name>A0A940P2S5_9ENTE</name>
<dbReference type="Gene3D" id="3.30.70.1560">
    <property type="entry name" value="Alpha-L RNA-binding motif"/>
    <property type="match status" value="1"/>
</dbReference>
<dbReference type="GO" id="GO:0120159">
    <property type="term" value="F:rRNA pseudouridine synthase activity"/>
    <property type="evidence" value="ECO:0007669"/>
    <property type="project" value="UniProtKB-ARBA"/>
</dbReference>
<dbReference type="NCBIfam" id="TIGR00093">
    <property type="entry name" value="pseudouridine synthase"/>
    <property type="match status" value="1"/>
</dbReference>
<reference evidence="7" key="1">
    <citation type="submission" date="2020-12" db="EMBL/GenBank/DDBJ databases">
        <title>Vagococcus allomyrinae sp. nov. and Enterococcus lavae sp. nov., isolated from the larvae of Allomyrina dichotoma.</title>
        <authorList>
            <person name="Lee S.D."/>
        </authorList>
    </citation>
    <scope>NUCLEOTIDE SEQUENCE</scope>
    <source>
        <strain evidence="7">BWB3-3</strain>
    </source>
</reference>
<evidence type="ECO:0000256" key="1">
    <source>
        <dbReference type="ARBA" id="ARBA00008348"/>
    </source>
</evidence>
<dbReference type="EC" id="5.4.99.-" evidence="5"/>
<dbReference type="InterPro" id="IPR020103">
    <property type="entry name" value="PsdUridine_synth_cat_dom_sf"/>
</dbReference>
<dbReference type="PROSITE" id="PS50889">
    <property type="entry name" value="S4"/>
    <property type="match status" value="1"/>
</dbReference>
<dbReference type="PANTHER" id="PTHR47683:SF4">
    <property type="entry name" value="PSEUDOURIDINE SYNTHASE"/>
    <property type="match status" value="1"/>
</dbReference>
<dbReference type="GO" id="GO:0000455">
    <property type="term" value="P:enzyme-directed rRNA pseudouridine synthesis"/>
    <property type="evidence" value="ECO:0007669"/>
    <property type="project" value="UniProtKB-ARBA"/>
</dbReference>
<dbReference type="CDD" id="cd02553">
    <property type="entry name" value="PseudoU_synth_RsuA"/>
    <property type="match status" value="1"/>
</dbReference>
<dbReference type="EMBL" id="JAEEGA010000002">
    <property type="protein sequence ID" value="MBP1040414.1"/>
    <property type="molecule type" value="Genomic_DNA"/>
</dbReference>
<dbReference type="InterPro" id="IPR002942">
    <property type="entry name" value="S4_RNA-bd"/>
</dbReference>
<evidence type="ECO:0000256" key="3">
    <source>
        <dbReference type="ARBA" id="ARBA00023235"/>
    </source>
</evidence>
<dbReference type="PANTHER" id="PTHR47683">
    <property type="entry name" value="PSEUDOURIDINE SYNTHASE FAMILY PROTEIN-RELATED"/>
    <property type="match status" value="1"/>
</dbReference>
<dbReference type="InterPro" id="IPR018496">
    <property type="entry name" value="PsdUridine_synth_RsuA/RluB_CS"/>
</dbReference>
<protein>
    <recommendedName>
        <fullName evidence="5">Pseudouridine synthase</fullName>
        <ecNumber evidence="5">5.4.99.-</ecNumber>
    </recommendedName>
</protein>
<dbReference type="Gene3D" id="3.30.70.580">
    <property type="entry name" value="Pseudouridine synthase I, catalytic domain, N-terminal subdomain"/>
    <property type="match status" value="1"/>
</dbReference>
<keyword evidence="2 4" id="KW-0694">RNA-binding</keyword>
<dbReference type="FunFam" id="3.30.70.1560:FF:000001">
    <property type="entry name" value="Pseudouridine synthase"/>
    <property type="match status" value="1"/>
</dbReference>
<dbReference type="PROSITE" id="PS01149">
    <property type="entry name" value="PSI_RSU"/>
    <property type="match status" value="1"/>
</dbReference>
<dbReference type="InterPro" id="IPR042092">
    <property type="entry name" value="PsdUridine_s_RsuA/RluB/E/F_cat"/>
</dbReference>
<dbReference type="InterPro" id="IPR006145">
    <property type="entry name" value="PsdUridine_synth_RsuA/RluA"/>
</dbReference>
<evidence type="ECO:0000313" key="7">
    <source>
        <dbReference type="EMBL" id="MBP1040414.1"/>
    </source>
</evidence>
<dbReference type="AlphaFoldDB" id="A0A940P2S5"/>
<dbReference type="InterPro" id="IPR050343">
    <property type="entry name" value="RsuA_PseudoU_synthase"/>
</dbReference>
<sequence>MRLDKLLEAAKVGSRKEVKRLLVSRHVKVDGGVVQSGAYNVDPVLQRVTLKEQVVQGPAHVYYMLNKPQGAVSAVRDKQHQTVVDLIAASDRRPGLFPVGRLDRDTEGLLLLTDNGKLAHQLLVPLKGVVKQYEAVVNERVTTSDIKAFQAGITFHGGVTCQPADLQIVTATESESRVLVSITEGKFHQVKKMFLSVGKKVIYLKRVTMGSLCLDEGLKPGDYRPLTSEELRLLQRYFNERSASDD</sequence>
<keyword evidence="3 5" id="KW-0413">Isomerase</keyword>
<dbReference type="GO" id="GO:0005829">
    <property type="term" value="C:cytosol"/>
    <property type="evidence" value="ECO:0007669"/>
    <property type="project" value="UniProtKB-ARBA"/>
</dbReference>
<dbReference type="RefSeq" id="WP_209525332.1">
    <property type="nucleotide sequence ID" value="NZ_JAEEGA010000002.1"/>
</dbReference>